<evidence type="ECO:0000313" key="3">
    <source>
        <dbReference type="Proteomes" id="UP000075787"/>
    </source>
</evidence>
<evidence type="ECO:0000313" key="2">
    <source>
        <dbReference type="EMBL" id="KYO52461.1"/>
    </source>
</evidence>
<evidence type="ECO:0000256" key="1">
    <source>
        <dbReference type="SAM" id="SignalP"/>
    </source>
</evidence>
<dbReference type="RefSeq" id="WP_062764299.1">
    <property type="nucleotide sequence ID" value="NZ_CP121043.1"/>
</dbReference>
<protein>
    <recommendedName>
        <fullName evidence="4">HEAT repeat domain-containing protein</fullName>
    </recommendedName>
</protein>
<dbReference type="AlphaFoldDB" id="A0A162KYM3"/>
<feature type="signal peptide" evidence="1">
    <location>
        <begin position="1"/>
        <end position="26"/>
    </location>
</feature>
<organism evidence="2 3">
    <name type="scientific">Tistrella mobilis</name>
    <dbReference type="NCBI Taxonomy" id="171437"/>
    <lineage>
        <taxon>Bacteria</taxon>
        <taxon>Pseudomonadati</taxon>
        <taxon>Pseudomonadota</taxon>
        <taxon>Alphaproteobacteria</taxon>
        <taxon>Geminicoccales</taxon>
        <taxon>Geminicoccaceae</taxon>
        <taxon>Tistrella</taxon>
    </lineage>
</organism>
<keyword evidence="1" id="KW-0732">Signal</keyword>
<sequence>MLNRIGRVVLFTFAAAMAMSAQTAGAQSLSPEQLRALVDKRVSALNPYQELLNDPDPARSLAAMQIMLESDDPELIRLALDFGLLSPNPSVKRTALESFLKTRPIFSIRLDGRAVKDNRYTVVIRDRWNGNVTPEKIGYWRIGVGEYSPDKRCYVNASAGNECFVTVNADGIFLTASYLNARGTIGDDGTISGSAALGGVDDPVPFTIKLLE</sequence>
<evidence type="ECO:0008006" key="4">
    <source>
        <dbReference type="Google" id="ProtNLM"/>
    </source>
</evidence>
<name>A0A162KYM3_9PROT</name>
<proteinExistence type="predicted"/>
<accession>A0A162KYM3</accession>
<dbReference type="GeneID" id="97239267"/>
<reference evidence="2 3" key="1">
    <citation type="submission" date="2015-12" db="EMBL/GenBank/DDBJ databases">
        <title>Genome sequence of Tistrella mobilis MCCC 1A02139.</title>
        <authorList>
            <person name="Lu L."/>
            <person name="Lai Q."/>
            <person name="Shao Z."/>
            <person name="Qian P."/>
        </authorList>
    </citation>
    <scope>NUCLEOTIDE SEQUENCE [LARGE SCALE GENOMIC DNA]</scope>
    <source>
        <strain evidence="2 3">MCCC 1A02139</strain>
    </source>
</reference>
<dbReference type="Proteomes" id="UP000075787">
    <property type="component" value="Unassembled WGS sequence"/>
</dbReference>
<gene>
    <name evidence="2" type="ORF">AUP44_05640</name>
</gene>
<feature type="chain" id="PRO_5007836787" description="HEAT repeat domain-containing protein" evidence="1">
    <location>
        <begin position="27"/>
        <end position="212"/>
    </location>
</feature>
<dbReference type="OrthoDB" id="7858246at2"/>
<comment type="caution">
    <text evidence="2">The sequence shown here is derived from an EMBL/GenBank/DDBJ whole genome shotgun (WGS) entry which is preliminary data.</text>
</comment>
<dbReference type="EMBL" id="LPZR01000156">
    <property type="protein sequence ID" value="KYO52461.1"/>
    <property type="molecule type" value="Genomic_DNA"/>
</dbReference>